<dbReference type="HAMAP" id="MF_01854">
    <property type="entry name" value="FBPase_class3"/>
    <property type="match status" value="1"/>
</dbReference>
<keyword evidence="6" id="KW-1185">Reference proteome</keyword>
<evidence type="ECO:0000313" key="5">
    <source>
        <dbReference type="EMBL" id="SHK20060.1"/>
    </source>
</evidence>
<evidence type="ECO:0000256" key="3">
    <source>
        <dbReference type="ARBA" id="ARBA00023277"/>
    </source>
</evidence>
<dbReference type="OrthoDB" id="9779903at2"/>
<keyword evidence="2 4" id="KW-0464">Manganese</keyword>
<dbReference type="EMBL" id="FRAH01000019">
    <property type="protein sequence ID" value="SHK20060.1"/>
    <property type="molecule type" value="Genomic_DNA"/>
</dbReference>
<gene>
    <name evidence="4" type="primary">fbp</name>
    <name evidence="5" type="ORF">SAMN02745138_01326</name>
</gene>
<name>A0A1M6QIW5_9FIRM</name>
<dbReference type="AlphaFoldDB" id="A0A1M6QIW5"/>
<keyword evidence="1 4" id="KW-0378">Hydrolase</keyword>
<protein>
    <recommendedName>
        <fullName evidence="4">Fructose-1,6-bisphosphatase class 3</fullName>
        <shortName evidence="4">FBPase class 3</shortName>
        <ecNumber evidence="4">3.1.3.11</ecNumber>
    </recommendedName>
    <alternativeName>
        <fullName evidence="4">D-fructose-1,6-bisphosphate 1-phosphohydrolase class 3</fullName>
    </alternativeName>
</protein>
<accession>A0A1M6QIW5</accession>
<sequence length="658" mass="75260">MYSGKDGFTAEELKYLQLLSKQYKNINSAATEVMNLKAILNLPKGTEHFVSDIHGEVESFSHVLRNASGVIKNQISAIFGASLRESEKKSLATLIYYPEKKLEQMAETEEDMNDWYKITLHRLVTICKVVSSKYTRSKVRKALPKEFAYILEELLHEDNVSRDKEMYYNEIISTIIDLDQADRFVTALCHLIQRLAIDTLHVIGDIYDRGPNAAAIMDILEHYHSVDIQWGNHDIAWMGAAAGCQALICNVLRIQTRYANLDTIEEDYGINLIPLATFAMDCYADDPCTQFAPKGTEGALSDKDFQLIAKMHKAISILQWKMEAQIIKRHPEFHMENRLLLDKINFEKGTINIEGVEYEMNDMNFPTVDPKDPYALTEEEQEVMDKVKSSFVNSEKLQEHIRVLYSKGAMYNIFNSNLLFHGGIPMNDDGTLKTVTFRGKRYKGKDYLDAVERTAREAYFNKPHSEAKRQCMDIMWYLWCGEDSPLFGKKKMTTFERYFIDDKTTHKEVSNPYYTLRNDENICRYVLEAFGLDPDTSHIVNGHVPVKVVKGESPIKANGKLFVIDGGFAKAYQKVTGIAGYTLIYNSHGMVLVSHEPFVSTEVAIAEEKDILSSTVALQYTQDRIRVRDTDIGKKLQESIDELEKLLYAYQNGIIKEQ</sequence>
<comment type="similarity">
    <text evidence="4">Belongs to the FBPase class 3 family.</text>
</comment>
<dbReference type="EC" id="3.1.3.11" evidence="4"/>
<dbReference type="SUPFAM" id="SSF56300">
    <property type="entry name" value="Metallo-dependent phosphatases"/>
    <property type="match status" value="2"/>
</dbReference>
<dbReference type="RefSeq" id="WP_072850313.1">
    <property type="nucleotide sequence ID" value="NZ_FRAH01000019.1"/>
</dbReference>
<dbReference type="Pfam" id="PF06874">
    <property type="entry name" value="FBPase_2"/>
    <property type="match status" value="1"/>
</dbReference>
<proteinExistence type="inferred from homology"/>
<evidence type="ECO:0000256" key="4">
    <source>
        <dbReference type="HAMAP-Rule" id="MF_01854"/>
    </source>
</evidence>
<comment type="catalytic activity">
    <reaction evidence="4">
        <text>beta-D-fructose 1,6-bisphosphate + H2O = beta-D-fructose 6-phosphate + phosphate</text>
        <dbReference type="Rhea" id="RHEA:11064"/>
        <dbReference type="ChEBI" id="CHEBI:15377"/>
        <dbReference type="ChEBI" id="CHEBI:32966"/>
        <dbReference type="ChEBI" id="CHEBI:43474"/>
        <dbReference type="ChEBI" id="CHEBI:57634"/>
        <dbReference type="EC" id="3.1.3.11"/>
    </reaction>
</comment>
<comment type="pathway">
    <text evidence="4">Carbohydrate biosynthesis; gluconeogenesis.</text>
</comment>
<dbReference type="GO" id="GO:0042132">
    <property type="term" value="F:fructose 1,6-bisphosphate 1-phosphatase activity"/>
    <property type="evidence" value="ECO:0007669"/>
    <property type="project" value="UniProtKB-UniRule"/>
</dbReference>
<dbReference type="GO" id="GO:0006094">
    <property type="term" value="P:gluconeogenesis"/>
    <property type="evidence" value="ECO:0007669"/>
    <property type="project" value="UniProtKB-UniRule"/>
</dbReference>
<keyword evidence="3 4" id="KW-0119">Carbohydrate metabolism</keyword>
<dbReference type="InterPro" id="IPR009164">
    <property type="entry name" value="FBPtase_class3"/>
</dbReference>
<organism evidence="5 6">
    <name type="scientific">Anaerotignum lactatifermentans DSM 14214</name>
    <dbReference type="NCBI Taxonomy" id="1121323"/>
    <lineage>
        <taxon>Bacteria</taxon>
        <taxon>Bacillati</taxon>
        <taxon>Bacillota</taxon>
        <taxon>Clostridia</taxon>
        <taxon>Lachnospirales</taxon>
        <taxon>Anaerotignaceae</taxon>
        <taxon>Anaerotignum</taxon>
    </lineage>
</organism>
<dbReference type="Gene3D" id="3.60.21.10">
    <property type="match status" value="1"/>
</dbReference>
<evidence type="ECO:0000256" key="1">
    <source>
        <dbReference type="ARBA" id="ARBA00022801"/>
    </source>
</evidence>
<dbReference type="PIRSF" id="PIRSF000906">
    <property type="entry name" value="FBPtase_Bacill"/>
    <property type="match status" value="1"/>
</dbReference>
<dbReference type="UniPathway" id="UPA00138"/>
<evidence type="ECO:0000256" key="2">
    <source>
        <dbReference type="ARBA" id="ARBA00023211"/>
    </source>
</evidence>
<dbReference type="Proteomes" id="UP000183975">
    <property type="component" value="Unassembled WGS sequence"/>
</dbReference>
<dbReference type="InterPro" id="IPR029052">
    <property type="entry name" value="Metallo-depent_PP-like"/>
</dbReference>
<comment type="cofactor">
    <cofactor evidence="4">
        <name>Mn(2+)</name>
        <dbReference type="ChEBI" id="CHEBI:29035"/>
    </cofactor>
</comment>
<reference evidence="5 6" key="1">
    <citation type="submission" date="2016-11" db="EMBL/GenBank/DDBJ databases">
        <authorList>
            <person name="Jaros S."/>
            <person name="Januszkiewicz K."/>
            <person name="Wedrychowicz H."/>
        </authorList>
    </citation>
    <scope>NUCLEOTIDE SEQUENCE [LARGE SCALE GENOMIC DNA]</scope>
    <source>
        <strain evidence="5 6">DSM 14214</strain>
    </source>
</reference>
<evidence type="ECO:0000313" key="6">
    <source>
        <dbReference type="Proteomes" id="UP000183975"/>
    </source>
</evidence>